<accession>W8R2S1</accession>
<proteinExistence type="predicted"/>
<feature type="domain" description="HTH araC/xylS-type" evidence="4">
    <location>
        <begin position="223"/>
        <end position="321"/>
    </location>
</feature>
<dbReference type="InterPro" id="IPR018062">
    <property type="entry name" value="HTH_AraC-typ_CS"/>
</dbReference>
<name>W8R2S1_STUST</name>
<dbReference type="InterPro" id="IPR053142">
    <property type="entry name" value="PchR_regulatory_protein"/>
</dbReference>
<organism evidence="5 6">
    <name type="scientific">Stutzerimonas stutzeri</name>
    <name type="common">Pseudomonas stutzeri</name>
    <dbReference type="NCBI Taxonomy" id="316"/>
    <lineage>
        <taxon>Bacteria</taxon>
        <taxon>Pseudomonadati</taxon>
        <taxon>Pseudomonadota</taxon>
        <taxon>Gammaproteobacteria</taxon>
        <taxon>Pseudomonadales</taxon>
        <taxon>Pseudomonadaceae</taxon>
        <taxon>Stutzerimonas</taxon>
    </lineage>
</organism>
<reference evidence="5 6" key="2">
    <citation type="submission" date="2014-03" db="EMBL/GenBank/DDBJ databases">
        <authorList>
            <person name="Baltrus D."/>
            <person name="Dougherty K."/>
        </authorList>
    </citation>
    <scope>NUCLEOTIDE SEQUENCE</scope>
    <source>
        <strain evidence="5 6">28a24</strain>
    </source>
</reference>
<dbReference type="PROSITE" id="PS01124">
    <property type="entry name" value="HTH_ARAC_FAMILY_2"/>
    <property type="match status" value="1"/>
</dbReference>
<dbReference type="Gene3D" id="1.10.10.60">
    <property type="entry name" value="Homeodomain-like"/>
    <property type="match status" value="1"/>
</dbReference>
<dbReference type="SMART" id="SM00342">
    <property type="entry name" value="HTH_ARAC"/>
    <property type="match status" value="1"/>
</dbReference>
<dbReference type="PANTHER" id="PTHR47893:SF1">
    <property type="entry name" value="REGULATORY PROTEIN PCHR"/>
    <property type="match status" value="1"/>
</dbReference>
<dbReference type="InterPro" id="IPR009057">
    <property type="entry name" value="Homeodomain-like_sf"/>
</dbReference>
<dbReference type="PRINTS" id="PR00032">
    <property type="entry name" value="HTHARAC"/>
</dbReference>
<dbReference type="KEGG" id="pstt:CH92_01380"/>
<dbReference type="RefSeq" id="WP_025240006.1">
    <property type="nucleotide sequence ID" value="NZ_CP007441.1"/>
</dbReference>
<keyword evidence="3" id="KW-0804">Transcription</keyword>
<dbReference type="SUPFAM" id="SSF46689">
    <property type="entry name" value="Homeodomain-like"/>
    <property type="match status" value="2"/>
</dbReference>
<dbReference type="GO" id="GO:0009893">
    <property type="term" value="P:positive regulation of metabolic process"/>
    <property type="evidence" value="ECO:0007669"/>
    <property type="project" value="UniProtKB-ARBA"/>
</dbReference>
<dbReference type="AlphaFoldDB" id="W8R2S1"/>
<evidence type="ECO:0000256" key="1">
    <source>
        <dbReference type="ARBA" id="ARBA00023015"/>
    </source>
</evidence>
<dbReference type="Pfam" id="PF12833">
    <property type="entry name" value="HTH_18"/>
    <property type="match status" value="1"/>
</dbReference>
<dbReference type="OrthoDB" id="6670788at2"/>
<dbReference type="InterPro" id="IPR020449">
    <property type="entry name" value="Tscrpt_reg_AraC-type_HTH"/>
</dbReference>
<dbReference type="InterPro" id="IPR018060">
    <property type="entry name" value="HTH_AraC"/>
</dbReference>
<evidence type="ECO:0000259" key="4">
    <source>
        <dbReference type="PROSITE" id="PS01124"/>
    </source>
</evidence>
<evidence type="ECO:0000313" key="5">
    <source>
        <dbReference type="EMBL" id="AHL73818.1"/>
    </source>
</evidence>
<dbReference type="EMBL" id="CP007441">
    <property type="protein sequence ID" value="AHL73818.1"/>
    <property type="molecule type" value="Genomic_DNA"/>
</dbReference>
<protein>
    <submittedName>
        <fullName evidence="5">AraC family transcriptional regulator</fullName>
    </submittedName>
</protein>
<evidence type="ECO:0000256" key="3">
    <source>
        <dbReference type="ARBA" id="ARBA00023163"/>
    </source>
</evidence>
<gene>
    <name evidence="5" type="ORF">CH92_01380</name>
</gene>
<dbReference type="PROSITE" id="PS00041">
    <property type="entry name" value="HTH_ARAC_FAMILY_1"/>
    <property type="match status" value="1"/>
</dbReference>
<dbReference type="GO" id="GO:0043565">
    <property type="term" value="F:sequence-specific DNA binding"/>
    <property type="evidence" value="ECO:0007669"/>
    <property type="project" value="InterPro"/>
</dbReference>
<sequence length="322" mass="36383">MNQPDHIIRGDELPVLSRTGLRLSDGDDDRLFYGRVKWAQLRDGLSLHWSDCEELQDFVTENTVGPRLSFVLFLQGQSQVSYGDLALTLGQPSARQAPEGIAVSMNEPVQFRRQARRGSHIRKLVVSLTPDWFEGRGEDTGATDSAVRRFMDSHLAPRVWKPSSRLLTLADQMLNPPGYDALLEGLYLESRALDIACEALGSLGECDHAAQQRLRPQEYRRLQRLVALLDSGEADTWTLDHIAREMGVNATTLQRQFRLFKGMTVFEYQRSRRLHRAREALEREGATVTEAAWGAGYNSAANFATAFKRQFGINPRQVRARV</sequence>
<keyword evidence="2" id="KW-0238">DNA-binding</keyword>
<reference evidence="6" key="1">
    <citation type="journal article" date="2014" name="Genome Announc.">
        <title>Complete Genome Sequence of the Highly Transformable Pseudomonas stutzeri Strain 28a24.</title>
        <authorList>
            <person name="Smith B.A."/>
            <person name="Dougherty K.M."/>
            <person name="Baltrus D.A."/>
        </authorList>
    </citation>
    <scope>NUCLEOTIDE SEQUENCE [LARGE SCALE GENOMIC DNA]</scope>
    <source>
        <strain evidence="6">28a24</strain>
    </source>
</reference>
<evidence type="ECO:0000256" key="2">
    <source>
        <dbReference type="ARBA" id="ARBA00023125"/>
    </source>
</evidence>
<evidence type="ECO:0000313" key="6">
    <source>
        <dbReference type="Proteomes" id="UP000019522"/>
    </source>
</evidence>
<dbReference type="GO" id="GO:0003700">
    <property type="term" value="F:DNA-binding transcription factor activity"/>
    <property type="evidence" value="ECO:0007669"/>
    <property type="project" value="InterPro"/>
</dbReference>
<dbReference type="Proteomes" id="UP000019522">
    <property type="component" value="Chromosome"/>
</dbReference>
<dbReference type="PANTHER" id="PTHR47893">
    <property type="entry name" value="REGULATORY PROTEIN PCHR"/>
    <property type="match status" value="1"/>
</dbReference>
<keyword evidence="1" id="KW-0805">Transcription regulation</keyword>
<dbReference type="PATRIC" id="fig|316.77.peg.279"/>